<evidence type="ECO:0000313" key="2">
    <source>
        <dbReference type="EMBL" id="KAJ7082462.1"/>
    </source>
</evidence>
<dbReference type="AlphaFoldDB" id="A0AAD6U2K0"/>
<comment type="caution">
    <text evidence="2">The sequence shown here is derived from an EMBL/GenBank/DDBJ whole genome shotgun (WGS) entry which is preliminary data.</text>
</comment>
<dbReference type="Proteomes" id="UP001222325">
    <property type="component" value="Unassembled WGS sequence"/>
</dbReference>
<sequence>MRKYGRRSKRWIARANRVGCEKSGAEMPRTDPVYGGDAPKLTSFSFRPDNRERLAITPFVLVYSSGIESYSARVAAKDAERGKELYRGVRPYKEPSGGGCVYVFLVENREIAMTVDIAPLGVEVDALDAKVGFTRDIARRYEQHEKKCAGVGRIWAYRYDTAYPKLLERLVHLSLHHARRKPRECDGWTCQTRHQEFFGEQAAGGLQGIANAIEEALREMGEVPVPIPFYT</sequence>
<feature type="domain" description="Bacteriophage T5 Orf172 DNA-binding" evidence="1">
    <location>
        <begin position="127"/>
        <end position="200"/>
    </location>
</feature>
<keyword evidence="3" id="KW-1185">Reference proteome</keyword>
<evidence type="ECO:0000259" key="1">
    <source>
        <dbReference type="Pfam" id="PF10544"/>
    </source>
</evidence>
<accession>A0AAD6U2K0</accession>
<organism evidence="2 3">
    <name type="scientific">Mycena belliarum</name>
    <dbReference type="NCBI Taxonomy" id="1033014"/>
    <lineage>
        <taxon>Eukaryota</taxon>
        <taxon>Fungi</taxon>
        <taxon>Dikarya</taxon>
        <taxon>Basidiomycota</taxon>
        <taxon>Agaricomycotina</taxon>
        <taxon>Agaricomycetes</taxon>
        <taxon>Agaricomycetidae</taxon>
        <taxon>Agaricales</taxon>
        <taxon>Marasmiineae</taxon>
        <taxon>Mycenaceae</taxon>
        <taxon>Mycena</taxon>
    </lineage>
</organism>
<protein>
    <recommendedName>
        <fullName evidence="1">Bacteriophage T5 Orf172 DNA-binding domain-containing protein</fullName>
    </recommendedName>
</protein>
<gene>
    <name evidence="2" type="ORF">B0H15DRAFT_952546</name>
</gene>
<reference evidence="2" key="1">
    <citation type="submission" date="2023-03" db="EMBL/GenBank/DDBJ databases">
        <title>Massive genome expansion in bonnet fungi (Mycena s.s.) driven by repeated elements and novel gene families across ecological guilds.</title>
        <authorList>
            <consortium name="Lawrence Berkeley National Laboratory"/>
            <person name="Harder C.B."/>
            <person name="Miyauchi S."/>
            <person name="Viragh M."/>
            <person name="Kuo A."/>
            <person name="Thoen E."/>
            <person name="Andreopoulos B."/>
            <person name="Lu D."/>
            <person name="Skrede I."/>
            <person name="Drula E."/>
            <person name="Henrissat B."/>
            <person name="Morin E."/>
            <person name="Kohler A."/>
            <person name="Barry K."/>
            <person name="LaButti K."/>
            <person name="Morin E."/>
            <person name="Salamov A."/>
            <person name="Lipzen A."/>
            <person name="Mereny Z."/>
            <person name="Hegedus B."/>
            <person name="Baldrian P."/>
            <person name="Stursova M."/>
            <person name="Weitz H."/>
            <person name="Taylor A."/>
            <person name="Grigoriev I.V."/>
            <person name="Nagy L.G."/>
            <person name="Martin F."/>
            <person name="Kauserud H."/>
        </authorList>
    </citation>
    <scope>NUCLEOTIDE SEQUENCE</scope>
    <source>
        <strain evidence="2">CBHHK173m</strain>
    </source>
</reference>
<evidence type="ECO:0000313" key="3">
    <source>
        <dbReference type="Proteomes" id="UP001222325"/>
    </source>
</evidence>
<dbReference type="InterPro" id="IPR018306">
    <property type="entry name" value="Phage_T5_Orf172_DNA-bd"/>
</dbReference>
<proteinExistence type="predicted"/>
<name>A0AAD6U2K0_9AGAR</name>
<dbReference type="Pfam" id="PF10544">
    <property type="entry name" value="T5orf172"/>
    <property type="match status" value="1"/>
</dbReference>
<dbReference type="EMBL" id="JARJCN010000045">
    <property type="protein sequence ID" value="KAJ7082462.1"/>
    <property type="molecule type" value="Genomic_DNA"/>
</dbReference>